<evidence type="ECO:0000313" key="2">
    <source>
        <dbReference type="EMBL" id="RGD57884.1"/>
    </source>
</evidence>
<dbReference type="Proteomes" id="UP000263377">
    <property type="component" value="Unassembled WGS sequence"/>
</dbReference>
<feature type="region of interest" description="Disordered" evidence="1">
    <location>
        <begin position="30"/>
        <end position="82"/>
    </location>
</feature>
<dbReference type="PROSITE" id="PS51318">
    <property type="entry name" value="TAT"/>
    <property type="match status" value="1"/>
</dbReference>
<name>A0A372ZQP0_9ACTN</name>
<feature type="compositionally biased region" description="Pro residues" evidence="1">
    <location>
        <begin position="58"/>
        <end position="75"/>
    </location>
</feature>
<comment type="caution">
    <text evidence="2">The sequence shown here is derived from an EMBL/GenBank/DDBJ whole genome shotgun (WGS) entry which is preliminary data.</text>
</comment>
<reference evidence="2 3" key="1">
    <citation type="submission" date="2018-08" db="EMBL/GenBank/DDBJ databases">
        <title>Diversity &amp; Physiological Properties of Lignin-Decomposing Actinobacteria from Soil.</title>
        <authorList>
            <person name="Roh S.G."/>
            <person name="Kim S.B."/>
        </authorList>
    </citation>
    <scope>NUCLEOTIDE SEQUENCE [LARGE SCALE GENOMIC DNA]</scope>
    <source>
        <strain evidence="2 3">MMS17-GH009</strain>
    </source>
</reference>
<keyword evidence="3" id="KW-1185">Reference proteome</keyword>
<gene>
    <name evidence="2" type="ORF">DR950_08860</name>
</gene>
<sequence>MTGGDGGRGPDRRGVLRAGAAAALALGAAGCTGGSTSRASGPSPSATTPGTPTATPAPETPTPTVTPLPRPPLWQPGPGEIQPDVKRRAVELVAALGAWPPGGQGVEAARARVAALGLPPALADAAGPLAPAASEASLEVVVAQYGGILDDSASVLVVCRQWTRGPDGSVAEGGTTVDVRLGRAEPRWTVTDLRPGVAGPAAAAPSPAVARVLAEPRIELPPEAAADLRGGTVHDSVLEAMLRLAGPYTLSVSVVRTGHPLDVFGTTRPSDHPLGRAFDVWRIDGLAVVDPGTSRQLVESFMRDAAAAGSYNVGGPVAVPGGVGNRFFTDDTHHDHCHVGFNH</sequence>
<dbReference type="AlphaFoldDB" id="A0A372ZQP0"/>
<feature type="compositionally biased region" description="Low complexity" evidence="1">
    <location>
        <begin position="30"/>
        <end position="57"/>
    </location>
</feature>
<dbReference type="EMBL" id="QVIG01000001">
    <property type="protein sequence ID" value="RGD57884.1"/>
    <property type="molecule type" value="Genomic_DNA"/>
</dbReference>
<evidence type="ECO:0000313" key="3">
    <source>
        <dbReference type="Proteomes" id="UP000263377"/>
    </source>
</evidence>
<dbReference type="InterPro" id="IPR006311">
    <property type="entry name" value="TAT_signal"/>
</dbReference>
<proteinExistence type="predicted"/>
<evidence type="ECO:0000256" key="1">
    <source>
        <dbReference type="SAM" id="MobiDB-lite"/>
    </source>
</evidence>
<accession>A0A372ZQP0</accession>
<organism evidence="2 3">
    <name type="scientific">Kitasatospora xanthocidica</name>
    <dbReference type="NCBI Taxonomy" id="83382"/>
    <lineage>
        <taxon>Bacteria</taxon>
        <taxon>Bacillati</taxon>
        <taxon>Actinomycetota</taxon>
        <taxon>Actinomycetes</taxon>
        <taxon>Kitasatosporales</taxon>
        <taxon>Streptomycetaceae</taxon>
        <taxon>Kitasatospora</taxon>
    </lineage>
</organism>
<protein>
    <submittedName>
        <fullName evidence="2">Uncharacterized protein</fullName>
    </submittedName>
</protein>
<dbReference type="RefSeq" id="WP_117486593.1">
    <property type="nucleotide sequence ID" value="NZ_QVIG01000001.1"/>
</dbReference>